<dbReference type="Pfam" id="PF01326">
    <property type="entry name" value="PPDK_N"/>
    <property type="match status" value="1"/>
</dbReference>
<keyword evidence="9" id="KW-0547">Nucleotide-binding</keyword>
<dbReference type="KEGG" id="dao:Desac_1133"/>
<evidence type="ECO:0000256" key="2">
    <source>
        <dbReference type="ARBA" id="ARBA00002988"/>
    </source>
</evidence>
<feature type="domain" description="Pyruvate phosphate dikinase AMP/ATP-binding" evidence="16">
    <location>
        <begin position="128"/>
        <end position="412"/>
    </location>
</feature>
<dbReference type="Gene3D" id="3.30.1490.20">
    <property type="entry name" value="ATP-grasp fold, A domain"/>
    <property type="match status" value="1"/>
</dbReference>
<comment type="function">
    <text evidence="2">Catalyzes the phosphorylation of pyruvate to phosphoenolpyruvate.</text>
</comment>
<evidence type="ECO:0000256" key="14">
    <source>
        <dbReference type="ARBA" id="ARBA00047700"/>
    </source>
</evidence>
<keyword evidence="11" id="KW-0067">ATP-binding</keyword>
<dbReference type="AlphaFoldDB" id="F2NCD3"/>
<evidence type="ECO:0000256" key="5">
    <source>
        <dbReference type="ARBA" id="ARBA00011996"/>
    </source>
</evidence>
<evidence type="ECO:0000256" key="8">
    <source>
        <dbReference type="ARBA" id="ARBA00022723"/>
    </source>
</evidence>
<evidence type="ECO:0000256" key="9">
    <source>
        <dbReference type="ARBA" id="ARBA00022741"/>
    </source>
</evidence>
<dbReference type="Gene3D" id="3.50.30.10">
    <property type="entry name" value="Phosphohistidine domain"/>
    <property type="match status" value="1"/>
</dbReference>
<dbReference type="SUPFAM" id="SSF56059">
    <property type="entry name" value="Glutathione synthetase ATP-binding domain-like"/>
    <property type="match status" value="1"/>
</dbReference>
<evidence type="ECO:0000256" key="6">
    <source>
        <dbReference type="ARBA" id="ARBA00021623"/>
    </source>
</evidence>
<dbReference type="InterPro" id="IPR036637">
    <property type="entry name" value="Phosphohistidine_dom_sf"/>
</dbReference>
<evidence type="ECO:0000259" key="16">
    <source>
        <dbReference type="Pfam" id="PF01326"/>
    </source>
</evidence>
<gene>
    <name evidence="17" type="ordered locus">Desac_1133</name>
</gene>
<dbReference type="GO" id="GO:0008986">
    <property type="term" value="F:pyruvate, water dikinase activity"/>
    <property type="evidence" value="ECO:0007669"/>
    <property type="project" value="UniProtKB-EC"/>
</dbReference>
<dbReference type="InterPro" id="IPR006319">
    <property type="entry name" value="PEP_synth"/>
</dbReference>
<comment type="catalytic activity">
    <reaction evidence="14">
        <text>pyruvate + ATP + H2O = phosphoenolpyruvate + AMP + phosphate + 2 H(+)</text>
        <dbReference type="Rhea" id="RHEA:11364"/>
        <dbReference type="ChEBI" id="CHEBI:15361"/>
        <dbReference type="ChEBI" id="CHEBI:15377"/>
        <dbReference type="ChEBI" id="CHEBI:15378"/>
        <dbReference type="ChEBI" id="CHEBI:30616"/>
        <dbReference type="ChEBI" id="CHEBI:43474"/>
        <dbReference type="ChEBI" id="CHEBI:58702"/>
        <dbReference type="ChEBI" id="CHEBI:456215"/>
        <dbReference type="EC" id="2.7.9.2"/>
    </reaction>
</comment>
<dbReference type="GO" id="GO:0046872">
    <property type="term" value="F:metal ion binding"/>
    <property type="evidence" value="ECO:0007669"/>
    <property type="project" value="UniProtKB-KW"/>
</dbReference>
<dbReference type="InterPro" id="IPR008279">
    <property type="entry name" value="PEP-util_enz_mobile_dom"/>
</dbReference>
<keyword evidence="10 17" id="KW-0418">Kinase</keyword>
<dbReference type="EC" id="2.7.9.2" evidence="5"/>
<evidence type="ECO:0000256" key="1">
    <source>
        <dbReference type="ARBA" id="ARBA00001946"/>
    </source>
</evidence>
<comment type="pathway">
    <text evidence="3">Carbohydrate biosynthesis; gluconeogenesis.</text>
</comment>
<comment type="cofactor">
    <cofactor evidence="1">
        <name>Mg(2+)</name>
        <dbReference type="ChEBI" id="CHEBI:18420"/>
    </cofactor>
</comment>
<keyword evidence="12" id="KW-0460">Magnesium</keyword>
<dbReference type="eggNOG" id="COG3848">
    <property type="taxonomic scope" value="Bacteria"/>
</dbReference>
<feature type="domain" description="PEP-utilising enzyme mobile" evidence="15">
    <location>
        <begin position="458"/>
        <end position="527"/>
    </location>
</feature>
<dbReference type="HOGENOM" id="CLU_011040_0_0_7"/>
<dbReference type="GO" id="GO:0006094">
    <property type="term" value="P:gluconeogenesis"/>
    <property type="evidence" value="ECO:0007669"/>
    <property type="project" value="UniProtKB-UniPathway"/>
</dbReference>
<evidence type="ECO:0000256" key="12">
    <source>
        <dbReference type="ARBA" id="ARBA00022842"/>
    </source>
</evidence>
<dbReference type="OrthoDB" id="9760711at2"/>
<sequence>MKFNQLFRYWLLQIFLPGRFLRYKYRLFQELLHRDQRCLELLTALEEILHKQKSVDWARIEKLVRELITATRNLIRSLAAMHPTAYDQLEEQLGFLNAVLDGIVTLPENDSTPPYTVSLGMPGLEPALVGGKAHALNRIALEAGLPMPEGFIITTKAFQLFLQHNRLRPRLNELLAEVDPQNWEQLTQLSEKIMSLVENGEVPAVVGEEIACRVEEYHRRGLDGPWCLRSSALSEDGEASFAGQYLSVLQVADQDILTVYKGVLASKYSPRALAYRLHCGLADQDTPMAVIFLEMIDAVTGGVMYTQTPELVHEADAPLAVYAVCGLGRQLVDGRAEPEIFYLTREAAPRPLEFGNEPRSCLSSATAVLLAQWGMMLETMFGRPQDIEWCQDKVGNCYILQSRPLKIESSHPGATVTGKELIPPDSPILLEGGVTASSGVAAGEVYVIRNETDLGRVPEGAVLAAPILSPSFVGIIGRLRAVVAHSGSQASHFASVAREFGLPVIAGASEAIKRLASGMSVIVDADHCRVYQGSIATLTPRPATPFTSRQSPFFSRLHRIMKFISPLRLIDPTSPDFAPQNCQSIHDLVRFAHEKGMAEMFFLTGRSGRGLGRARRLDAALPFTLYVLDLDESISPAAKGRKSVALEFIASRPLHACLQGLTHPEVVWRQGLVYLDWEELDRVSAGIVNLKSAALASYALVGRHYLHLVLRFGYHFAVLDCLCGGNPEANYIAFRFKGGGGNYENRLLRVQLIQEVLTWAGFKVITEGDLLEARFERRHAETVLSRLTLLGILQGKTQLLDISLNDDDQVVALVSSLKEKFADYVGDG</sequence>
<accession>F2NCD3</accession>
<reference evidence="18" key="2">
    <citation type="submission" date="2011-03" db="EMBL/GenBank/DDBJ databases">
        <title>The complete genome of Desulfobacca acetoxidans DSM 11109.</title>
        <authorList>
            <consortium name="US DOE Joint Genome Institute (JGI-PGF)"/>
            <person name="Lucas S."/>
            <person name="Copeland A."/>
            <person name="Lapidus A."/>
            <person name="Bruce D."/>
            <person name="Goodwin L."/>
            <person name="Pitluck S."/>
            <person name="Peters L."/>
            <person name="Kyrpides N."/>
            <person name="Mavromatis K."/>
            <person name="Ivanova N."/>
            <person name="Ovchinnikova G."/>
            <person name="Teshima H."/>
            <person name="Detter J.C."/>
            <person name="Han C."/>
            <person name="Land M."/>
            <person name="Hauser L."/>
            <person name="Markowitz V."/>
            <person name="Cheng J.-F."/>
            <person name="Hugenholtz P."/>
            <person name="Woyke T."/>
            <person name="Wu D."/>
            <person name="Spring S."/>
            <person name="Schueler E."/>
            <person name="Brambilla E."/>
            <person name="Klenk H.-P."/>
            <person name="Eisen J.A."/>
        </authorList>
    </citation>
    <scope>NUCLEOTIDE SEQUENCE [LARGE SCALE GENOMIC DNA]</scope>
    <source>
        <strain evidence="18">ATCC 700848 / DSM 11109 / ASRB2</strain>
    </source>
</reference>
<dbReference type="PANTHER" id="PTHR43030:SF1">
    <property type="entry name" value="PHOSPHOENOLPYRUVATE SYNTHASE"/>
    <property type="match status" value="1"/>
</dbReference>
<evidence type="ECO:0000256" key="11">
    <source>
        <dbReference type="ARBA" id="ARBA00022840"/>
    </source>
</evidence>
<evidence type="ECO:0000313" key="18">
    <source>
        <dbReference type="Proteomes" id="UP000000483"/>
    </source>
</evidence>
<dbReference type="SUPFAM" id="SSF52009">
    <property type="entry name" value="Phosphohistidine domain"/>
    <property type="match status" value="1"/>
</dbReference>
<dbReference type="STRING" id="880072.Desac_1133"/>
<dbReference type="EMBL" id="CP002629">
    <property type="protein sequence ID" value="AEB08997.1"/>
    <property type="molecule type" value="Genomic_DNA"/>
</dbReference>
<comment type="similarity">
    <text evidence="4">Belongs to the PEP-utilizing enzyme family.</text>
</comment>
<protein>
    <recommendedName>
        <fullName evidence="6">Phosphoenolpyruvate synthase</fullName>
        <ecNumber evidence="5">2.7.9.2</ecNumber>
    </recommendedName>
    <alternativeName>
        <fullName evidence="13">Pyruvate, water dikinase</fullName>
    </alternativeName>
</protein>
<name>F2NCD3_DESAR</name>
<dbReference type="InterPro" id="IPR002192">
    <property type="entry name" value="PPDK_AMP/ATP-bd"/>
</dbReference>
<dbReference type="InterPro" id="IPR013815">
    <property type="entry name" value="ATP_grasp_subdomain_1"/>
</dbReference>
<dbReference type="Pfam" id="PF00391">
    <property type="entry name" value="PEP-utilizers"/>
    <property type="match status" value="1"/>
</dbReference>
<dbReference type="Proteomes" id="UP000000483">
    <property type="component" value="Chromosome"/>
</dbReference>
<evidence type="ECO:0000256" key="4">
    <source>
        <dbReference type="ARBA" id="ARBA00007837"/>
    </source>
</evidence>
<keyword evidence="17" id="KW-0670">Pyruvate</keyword>
<keyword evidence="8" id="KW-0479">Metal-binding</keyword>
<dbReference type="eggNOG" id="COG0574">
    <property type="taxonomic scope" value="Bacteria"/>
</dbReference>
<evidence type="ECO:0000256" key="13">
    <source>
        <dbReference type="ARBA" id="ARBA00033470"/>
    </source>
</evidence>
<proteinExistence type="inferred from homology"/>
<keyword evidence="7 17" id="KW-0808">Transferase</keyword>
<evidence type="ECO:0000259" key="15">
    <source>
        <dbReference type="Pfam" id="PF00391"/>
    </source>
</evidence>
<dbReference type="GO" id="GO:0005524">
    <property type="term" value="F:ATP binding"/>
    <property type="evidence" value="ECO:0007669"/>
    <property type="project" value="UniProtKB-KW"/>
</dbReference>
<evidence type="ECO:0000256" key="3">
    <source>
        <dbReference type="ARBA" id="ARBA00004742"/>
    </source>
</evidence>
<keyword evidence="18" id="KW-1185">Reference proteome</keyword>
<dbReference type="UniPathway" id="UPA00138"/>
<dbReference type="Gene3D" id="3.30.470.20">
    <property type="entry name" value="ATP-grasp fold, B domain"/>
    <property type="match status" value="1"/>
</dbReference>
<dbReference type="PANTHER" id="PTHR43030">
    <property type="entry name" value="PHOSPHOENOLPYRUVATE SYNTHASE"/>
    <property type="match status" value="1"/>
</dbReference>
<organism evidence="17 18">
    <name type="scientific">Desulfobacca acetoxidans (strain ATCC 700848 / DSM 11109 / ASRB2)</name>
    <dbReference type="NCBI Taxonomy" id="880072"/>
    <lineage>
        <taxon>Bacteria</taxon>
        <taxon>Pseudomonadati</taxon>
        <taxon>Thermodesulfobacteriota</taxon>
        <taxon>Desulfobaccia</taxon>
        <taxon>Desulfobaccales</taxon>
        <taxon>Desulfobaccaceae</taxon>
        <taxon>Desulfobacca</taxon>
    </lineage>
</organism>
<dbReference type="RefSeq" id="WP_013706109.1">
    <property type="nucleotide sequence ID" value="NC_015388.1"/>
</dbReference>
<evidence type="ECO:0000256" key="7">
    <source>
        <dbReference type="ARBA" id="ARBA00022679"/>
    </source>
</evidence>
<reference evidence="17 18" key="1">
    <citation type="journal article" date="2011" name="Stand. Genomic Sci.">
        <title>Complete genome sequence of the acetate-degrading sulfate reducer Desulfobacca acetoxidans type strain (ASRB2).</title>
        <authorList>
            <person name="Goker M."/>
            <person name="Teshima H."/>
            <person name="Lapidus A."/>
            <person name="Nolan M."/>
            <person name="Lucas S."/>
            <person name="Hammon N."/>
            <person name="Deshpande S."/>
            <person name="Cheng J.F."/>
            <person name="Tapia R."/>
            <person name="Han C."/>
            <person name="Goodwin L."/>
            <person name="Pitluck S."/>
            <person name="Huntemann M."/>
            <person name="Liolios K."/>
            <person name="Ivanova N."/>
            <person name="Pagani I."/>
            <person name="Mavromatis K."/>
            <person name="Ovchinikova G."/>
            <person name="Pati A."/>
            <person name="Chen A."/>
            <person name="Palaniappan K."/>
            <person name="Land M."/>
            <person name="Hauser L."/>
            <person name="Brambilla E.M."/>
            <person name="Rohde M."/>
            <person name="Spring S."/>
            <person name="Detter J.C."/>
            <person name="Woyke T."/>
            <person name="Bristow J."/>
            <person name="Eisen J.A."/>
            <person name="Markowitz V."/>
            <person name="Hugenholtz P."/>
            <person name="Kyrpides N.C."/>
            <person name="Klenk H.P."/>
        </authorList>
    </citation>
    <scope>NUCLEOTIDE SEQUENCE [LARGE SCALE GENOMIC DNA]</scope>
    <source>
        <strain evidence="18">ATCC 700848 / DSM 11109 / ASRB2</strain>
    </source>
</reference>
<evidence type="ECO:0000256" key="10">
    <source>
        <dbReference type="ARBA" id="ARBA00022777"/>
    </source>
</evidence>
<evidence type="ECO:0000313" key="17">
    <source>
        <dbReference type="EMBL" id="AEB08997.1"/>
    </source>
</evidence>